<dbReference type="GO" id="GO:1990481">
    <property type="term" value="P:mRNA pseudouridine synthesis"/>
    <property type="evidence" value="ECO:0007669"/>
    <property type="project" value="TreeGrafter"/>
</dbReference>
<dbReference type="AlphaFoldDB" id="A0A381RUS8"/>
<evidence type="ECO:0000256" key="3">
    <source>
        <dbReference type="ARBA" id="ARBA00023235"/>
    </source>
</evidence>
<name>A0A381RUS8_9ZZZZ</name>
<dbReference type="InterPro" id="IPR020103">
    <property type="entry name" value="PsdUridine_synth_cat_dom_sf"/>
</dbReference>
<reference evidence="5" key="1">
    <citation type="submission" date="2018-05" db="EMBL/GenBank/DDBJ databases">
        <authorList>
            <person name="Lanie J.A."/>
            <person name="Ng W.-L."/>
            <person name="Kazmierczak K.M."/>
            <person name="Andrzejewski T.M."/>
            <person name="Davidsen T.M."/>
            <person name="Wayne K.J."/>
            <person name="Tettelin H."/>
            <person name="Glass J.I."/>
            <person name="Rusch D."/>
            <person name="Podicherti R."/>
            <person name="Tsui H.-C.T."/>
            <person name="Winkler M.E."/>
        </authorList>
    </citation>
    <scope>NUCLEOTIDE SEQUENCE</scope>
</reference>
<dbReference type="GO" id="GO:0005634">
    <property type="term" value="C:nucleus"/>
    <property type="evidence" value="ECO:0007669"/>
    <property type="project" value="TreeGrafter"/>
</dbReference>
<dbReference type="Gene3D" id="3.30.2350.10">
    <property type="entry name" value="Pseudouridine synthase"/>
    <property type="match status" value="1"/>
</dbReference>
<sequence length="217" mass="24198">MIFNIYKPVGWTSFDVVKKIRGITKEKKVGHAGTLDPFAGGVLIIGTNSDTKKLGKISGTIKSYRAVLQLGEETDTLDLDGKVVNTKPVPILDKDLIKSVLNHFIGKHKQIPPMYSAKKVNGVRLYKLARKNKTIDRKPVEVNIIDLTLNDIQDKQIDFSVTCSKGTYIRVLGQEIAKKLGTEGHLTQLQRIAVGDFVVQDSIPLKEFEAKWMSTEH</sequence>
<dbReference type="GO" id="GO:0006400">
    <property type="term" value="P:tRNA modification"/>
    <property type="evidence" value="ECO:0007669"/>
    <property type="project" value="TreeGrafter"/>
</dbReference>
<dbReference type="InterPro" id="IPR014780">
    <property type="entry name" value="tRNA_psdUridine_synth_TruB"/>
</dbReference>
<dbReference type="HAMAP" id="MF_01080">
    <property type="entry name" value="TruB_bact"/>
    <property type="match status" value="1"/>
</dbReference>
<dbReference type="PANTHER" id="PTHR13767:SF2">
    <property type="entry name" value="PSEUDOURIDYLATE SYNTHASE TRUB1"/>
    <property type="match status" value="1"/>
</dbReference>
<dbReference type="Pfam" id="PF01509">
    <property type="entry name" value="TruB_N"/>
    <property type="match status" value="1"/>
</dbReference>
<feature type="domain" description="Pseudouridine synthase II N-terminal" evidence="4">
    <location>
        <begin position="22"/>
        <end position="169"/>
    </location>
</feature>
<gene>
    <name evidence="5" type="ORF">METZ01_LOCUS48460</name>
</gene>
<accession>A0A381RUS8</accession>
<keyword evidence="3" id="KW-0413">Isomerase</keyword>
<dbReference type="PANTHER" id="PTHR13767">
    <property type="entry name" value="TRNA-PSEUDOURIDINE SYNTHASE"/>
    <property type="match status" value="1"/>
</dbReference>
<dbReference type="EC" id="5.4.99.25" evidence="1"/>
<dbReference type="GO" id="GO:0003723">
    <property type="term" value="F:RNA binding"/>
    <property type="evidence" value="ECO:0007669"/>
    <property type="project" value="InterPro"/>
</dbReference>
<protein>
    <recommendedName>
        <fullName evidence="1">tRNA pseudouridine(55) synthase</fullName>
        <ecNumber evidence="1">5.4.99.25</ecNumber>
    </recommendedName>
</protein>
<dbReference type="GO" id="GO:0160148">
    <property type="term" value="F:tRNA pseudouridine(55) synthase activity"/>
    <property type="evidence" value="ECO:0007669"/>
    <property type="project" value="UniProtKB-EC"/>
</dbReference>
<evidence type="ECO:0000256" key="2">
    <source>
        <dbReference type="ARBA" id="ARBA00022694"/>
    </source>
</evidence>
<proteinExistence type="inferred from homology"/>
<dbReference type="NCBIfam" id="TIGR00431">
    <property type="entry name" value="TruB"/>
    <property type="match status" value="1"/>
</dbReference>
<evidence type="ECO:0000259" key="4">
    <source>
        <dbReference type="Pfam" id="PF01509"/>
    </source>
</evidence>
<keyword evidence="2" id="KW-0819">tRNA processing</keyword>
<dbReference type="CDD" id="cd02573">
    <property type="entry name" value="PseudoU_synth_EcTruB"/>
    <property type="match status" value="1"/>
</dbReference>
<evidence type="ECO:0000313" key="5">
    <source>
        <dbReference type="EMBL" id="SUZ95606.1"/>
    </source>
</evidence>
<dbReference type="EMBL" id="UINC01002339">
    <property type="protein sequence ID" value="SUZ95606.1"/>
    <property type="molecule type" value="Genomic_DNA"/>
</dbReference>
<dbReference type="InterPro" id="IPR002501">
    <property type="entry name" value="PsdUridine_synth_N"/>
</dbReference>
<evidence type="ECO:0000256" key="1">
    <source>
        <dbReference type="ARBA" id="ARBA00012787"/>
    </source>
</evidence>
<dbReference type="SUPFAM" id="SSF55120">
    <property type="entry name" value="Pseudouridine synthase"/>
    <property type="match status" value="1"/>
</dbReference>
<organism evidence="5">
    <name type="scientific">marine metagenome</name>
    <dbReference type="NCBI Taxonomy" id="408172"/>
    <lineage>
        <taxon>unclassified sequences</taxon>
        <taxon>metagenomes</taxon>
        <taxon>ecological metagenomes</taxon>
    </lineage>
</organism>